<dbReference type="InterPro" id="IPR024096">
    <property type="entry name" value="NO_sig/Golgi_transp_ligand-bd"/>
</dbReference>
<dbReference type="SUPFAM" id="SSF111126">
    <property type="entry name" value="Ligand-binding domain in the NO signalling and Golgi transport"/>
    <property type="match status" value="1"/>
</dbReference>
<feature type="transmembrane region" description="Helical" evidence="4">
    <location>
        <begin position="203"/>
        <end position="224"/>
    </location>
</feature>
<feature type="transmembrane region" description="Helical" evidence="4">
    <location>
        <begin position="230"/>
        <end position="249"/>
    </location>
</feature>
<dbReference type="PROSITE" id="PS50111">
    <property type="entry name" value="CHEMOTAXIS_TRANSDUC_2"/>
    <property type="match status" value="1"/>
</dbReference>
<dbReference type="InterPro" id="IPR038158">
    <property type="entry name" value="H-NOX_domain_sf"/>
</dbReference>
<keyword evidence="4" id="KW-1133">Transmembrane helix</keyword>
<evidence type="ECO:0000256" key="3">
    <source>
        <dbReference type="PROSITE-ProRule" id="PRU00284"/>
    </source>
</evidence>
<feature type="domain" description="Methyl-accepting transducer" evidence="5">
    <location>
        <begin position="327"/>
        <end position="570"/>
    </location>
</feature>
<dbReference type="Pfam" id="PF07700">
    <property type="entry name" value="HNOB"/>
    <property type="match status" value="1"/>
</dbReference>
<gene>
    <name evidence="7" type="ORF">ENW55_02590</name>
</gene>
<dbReference type="SMART" id="SM00283">
    <property type="entry name" value="MA"/>
    <property type="match status" value="1"/>
</dbReference>
<dbReference type="InterPro" id="IPR011644">
    <property type="entry name" value="Heme_NO-bd"/>
</dbReference>
<dbReference type="Gene3D" id="3.90.1520.10">
    <property type="entry name" value="H-NOX domain"/>
    <property type="match status" value="1"/>
</dbReference>
<dbReference type="Gene3D" id="1.10.287.950">
    <property type="entry name" value="Methyl-accepting chemotaxis protein"/>
    <property type="match status" value="1"/>
</dbReference>
<dbReference type="GO" id="GO:0016020">
    <property type="term" value="C:membrane"/>
    <property type="evidence" value="ECO:0007669"/>
    <property type="project" value="InterPro"/>
</dbReference>
<feature type="domain" description="HAMP" evidence="6">
    <location>
        <begin position="256"/>
        <end position="301"/>
    </location>
</feature>
<dbReference type="SUPFAM" id="SSF58104">
    <property type="entry name" value="Methyl-accepting chemotaxis protein (MCP) signaling domain"/>
    <property type="match status" value="1"/>
</dbReference>
<keyword evidence="4" id="KW-0812">Transmembrane</keyword>
<dbReference type="AlphaFoldDB" id="A0A832I7A5"/>
<evidence type="ECO:0000313" key="7">
    <source>
        <dbReference type="EMBL" id="HGZ78855.1"/>
    </source>
</evidence>
<keyword evidence="4" id="KW-0472">Membrane</keyword>
<evidence type="ECO:0000256" key="1">
    <source>
        <dbReference type="ARBA" id="ARBA00023224"/>
    </source>
</evidence>
<proteinExistence type="inferred from homology"/>
<dbReference type="InterPro" id="IPR004089">
    <property type="entry name" value="MCPsignal_dom"/>
</dbReference>
<evidence type="ECO:0000256" key="2">
    <source>
        <dbReference type="ARBA" id="ARBA00029447"/>
    </source>
</evidence>
<comment type="similarity">
    <text evidence="2">Belongs to the methyl-accepting chemotaxis (MCP) protein family.</text>
</comment>
<sequence>MKGFVVNVWLQTWSRLYGKELVEKVKTSFGLAADHVYSPLDEVPDELPIDMSKQIAQAKGLSLDELWYRTGRENLFTFYEHYPEFFKKSSFLSFMAAMDAVHRVLTKRMKGAKPPRVFFKLTGDRTAIVRYQSKRNFKKYFLGLMESASEFFKDPIQYKVVSEGTVDGQNYLEVEVRATKPYGVFEKLTSLSLLGLGFIKSFFTVYSFLLPVYVFVLSVLVFSFLPGNVFVKSAIVSAGTLLLSMFGMFDLRKGKRALNANLKRIAELDMDNPLTIKGAEELSEISQSLTDSVDRIKEVLMGISGDVQEIGSYSEKIVNAVNAIKEQLDTMGELSNEIATTAVQISNDTERISNAVTSNVDTITSIMNEQTQIVKSLNEAVSLIVNSAQNVENSADGIVKMSERFSKLVEEAKKLQDQASLIMQIASTVSSIAEQTNLLALNAAIEAARSGEAGRGFAVVADEIRKLAEESRSSATKISDFLKSITVGIDQLSKSIQSEFNEMTEQSRKLLESSERNKESSQVISNISNKLSHLIDTLNSQAKNLQNITSSIQNLLAISEESSATAEEISSSIQNFFAQLKVVFDSVNEAMRLLNVIKENFEGIKI</sequence>
<evidence type="ECO:0000256" key="4">
    <source>
        <dbReference type="SAM" id="Phobius"/>
    </source>
</evidence>
<dbReference type="InterPro" id="IPR003660">
    <property type="entry name" value="HAMP_dom"/>
</dbReference>
<dbReference type="EMBL" id="DTKQ01000021">
    <property type="protein sequence ID" value="HGZ78855.1"/>
    <property type="molecule type" value="Genomic_DNA"/>
</dbReference>
<dbReference type="GO" id="GO:0007165">
    <property type="term" value="P:signal transduction"/>
    <property type="evidence" value="ECO:0007669"/>
    <property type="project" value="UniProtKB-KW"/>
</dbReference>
<accession>A0A832I7A5</accession>
<dbReference type="PANTHER" id="PTHR32089:SF112">
    <property type="entry name" value="LYSOZYME-LIKE PROTEIN-RELATED"/>
    <property type="match status" value="1"/>
</dbReference>
<reference evidence="7" key="1">
    <citation type="journal article" date="2020" name="mSystems">
        <title>Genome- and Community-Level Interaction Insights into Carbon Utilization and Element Cycling Functions of Hydrothermarchaeota in Hydrothermal Sediment.</title>
        <authorList>
            <person name="Zhou Z."/>
            <person name="Liu Y."/>
            <person name="Xu W."/>
            <person name="Pan J."/>
            <person name="Luo Z.H."/>
            <person name="Li M."/>
        </authorList>
    </citation>
    <scope>NUCLEOTIDE SEQUENCE [LARGE SCALE GENOMIC DNA]</scope>
    <source>
        <strain evidence="7">SpSt-86</strain>
    </source>
</reference>
<comment type="caution">
    <text evidence="7">The sequence shown here is derived from an EMBL/GenBank/DDBJ whole genome shotgun (WGS) entry which is preliminary data.</text>
</comment>
<dbReference type="Pfam" id="PF00015">
    <property type="entry name" value="MCPsignal"/>
    <property type="match status" value="1"/>
</dbReference>
<name>A0A832I7A5_9THEM</name>
<dbReference type="PANTHER" id="PTHR32089">
    <property type="entry name" value="METHYL-ACCEPTING CHEMOTAXIS PROTEIN MCPB"/>
    <property type="match status" value="1"/>
</dbReference>
<evidence type="ECO:0000259" key="5">
    <source>
        <dbReference type="PROSITE" id="PS50111"/>
    </source>
</evidence>
<dbReference type="PROSITE" id="PS50885">
    <property type="entry name" value="HAMP"/>
    <property type="match status" value="1"/>
</dbReference>
<keyword evidence="1 3" id="KW-0807">Transducer</keyword>
<evidence type="ECO:0000259" key="6">
    <source>
        <dbReference type="PROSITE" id="PS50885"/>
    </source>
</evidence>
<organism evidence="7">
    <name type="scientific">Pseudothermotoga hypogea</name>
    <dbReference type="NCBI Taxonomy" id="57487"/>
    <lineage>
        <taxon>Bacteria</taxon>
        <taxon>Thermotogati</taxon>
        <taxon>Thermotogota</taxon>
        <taxon>Thermotogae</taxon>
        <taxon>Thermotogales</taxon>
        <taxon>Thermotogaceae</taxon>
        <taxon>Pseudothermotoga</taxon>
    </lineage>
</organism>
<dbReference type="GO" id="GO:0020037">
    <property type="term" value="F:heme binding"/>
    <property type="evidence" value="ECO:0007669"/>
    <property type="project" value="InterPro"/>
</dbReference>
<protein>
    <submittedName>
        <fullName evidence="7">Chemotaxis protein</fullName>
    </submittedName>
</protein>